<dbReference type="OrthoDB" id="2021138at2759"/>
<dbReference type="PANTHER" id="PTHR48051:SF1">
    <property type="entry name" value="RAS SUPPRESSOR PROTEIN 1"/>
    <property type="match status" value="1"/>
</dbReference>
<reference evidence="4" key="1">
    <citation type="submission" date="2022-07" db="EMBL/GenBank/DDBJ databases">
        <authorList>
            <person name="Trinca V."/>
            <person name="Uliana J.V.C."/>
            <person name="Torres T.T."/>
            <person name="Ward R.J."/>
            <person name="Monesi N."/>
        </authorList>
    </citation>
    <scope>NUCLEOTIDE SEQUENCE</scope>
    <source>
        <strain evidence="4">HSMRA1968</strain>
        <tissue evidence="4">Whole embryos</tissue>
    </source>
</reference>
<dbReference type="SUPFAM" id="SSF52058">
    <property type="entry name" value="L domain-like"/>
    <property type="match status" value="1"/>
</dbReference>
<dbReference type="InterPro" id="IPR032675">
    <property type="entry name" value="LRR_dom_sf"/>
</dbReference>
<dbReference type="InterPro" id="IPR003591">
    <property type="entry name" value="Leu-rich_rpt_typical-subtyp"/>
</dbReference>
<evidence type="ECO:0000256" key="2">
    <source>
        <dbReference type="ARBA" id="ARBA00022737"/>
    </source>
</evidence>
<dbReference type="EMBL" id="WJQU01000002">
    <property type="protein sequence ID" value="KAJ6644441.1"/>
    <property type="molecule type" value="Genomic_DNA"/>
</dbReference>
<dbReference type="Proteomes" id="UP001151699">
    <property type="component" value="Chromosome B"/>
</dbReference>
<evidence type="ECO:0000313" key="4">
    <source>
        <dbReference type="EMBL" id="KAJ6644441.1"/>
    </source>
</evidence>
<proteinExistence type="predicted"/>
<dbReference type="InterPro" id="IPR001611">
    <property type="entry name" value="Leu-rich_rpt"/>
</dbReference>
<dbReference type="InterPro" id="IPR055414">
    <property type="entry name" value="LRR_R13L4/SHOC2-like"/>
</dbReference>
<protein>
    <submittedName>
        <fullName evidence="4">Leucine-rich repeat-containing protein 1</fullName>
    </submittedName>
</protein>
<organism evidence="4 5">
    <name type="scientific">Pseudolycoriella hygida</name>
    <dbReference type="NCBI Taxonomy" id="35572"/>
    <lineage>
        <taxon>Eukaryota</taxon>
        <taxon>Metazoa</taxon>
        <taxon>Ecdysozoa</taxon>
        <taxon>Arthropoda</taxon>
        <taxon>Hexapoda</taxon>
        <taxon>Insecta</taxon>
        <taxon>Pterygota</taxon>
        <taxon>Neoptera</taxon>
        <taxon>Endopterygota</taxon>
        <taxon>Diptera</taxon>
        <taxon>Nematocera</taxon>
        <taxon>Sciaroidea</taxon>
        <taxon>Sciaridae</taxon>
        <taxon>Pseudolycoriella</taxon>
    </lineage>
</organism>
<keyword evidence="1" id="KW-0433">Leucine-rich repeat</keyword>
<dbReference type="PANTHER" id="PTHR48051">
    <property type="match status" value="1"/>
</dbReference>
<feature type="domain" description="Disease resistance R13L4/SHOC-2-like LRR" evidence="3">
    <location>
        <begin position="67"/>
        <end position="165"/>
    </location>
</feature>
<gene>
    <name evidence="4" type="primary">LRRC1</name>
    <name evidence="4" type="ORF">Bhyg_09410</name>
</gene>
<dbReference type="Gene3D" id="3.80.10.10">
    <property type="entry name" value="Ribonuclease Inhibitor"/>
    <property type="match status" value="1"/>
</dbReference>
<accession>A0A9Q0N7H9</accession>
<sequence>KTLLSLDFNTRNLKVTRNLSGKKYSKQNITLDLSEASFAGDDSISEYVEEIYLQEKTITSIPLWIFEIVHLKFLHLADNKIVYIPHEIALLRNLEFFDISGNLIEEVPITIGELKRLKVLNVSRNLIKYLPSEVGRLGSLEVLAAAQNLLSSIPEALAECKCLREIFLDDNLSIKRVPSRIFALPFLKVVCIDRCSLVHLPYVKCVTLTTLRMCENYFLTHIPYYYEAFITNDYAHQILFDLKQPLMDRSFTQIETVNEKRILVLPNQLTTIYPHNASRQPQSLFQLCSSAAHKFFGYNELFDGLIPPLIAELLKYGPVARCGGAFCDAYLFHESYILLLRRNHGRNDYAIISHLFCSKDCLDKWFDDKSFFYRKIEWKYVRFGGEKKR</sequence>
<keyword evidence="2" id="KW-0677">Repeat</keyword>
<dbReference type="Pfam" id="PF23598">
    <property type="entry name" value="LRR_14"/>
    <property type="match status" value="1"/>
</dbReference>
<dbReference type="InterPro" id="IPR050216">
    <property type="entry name" value="LRR_domain-containing"/>
</dbReference>
<name>A0A9Q0N7H9_9DIPT</name>
<keyword evidence="5" id="KW-1185">Reference proteome</keyword>
<evidence type="ECO:0000259" key="3">
    <source>
        <dbReference type="Pfam" id="PF23598"/>
    </source>
</evidence>
<feature type="non-terminal residue" evidence="4">
    <location>
        <position position="389"/>
    </location>
</feature>
<dbReference type="GO" id="GO:0005737">
    <property type="term" value="C:cytoplasm"/>
    <property type="evidence" value="ECO:0007669"/>
    <property type="project" value="TreeGrafter"/>
</dbReference>
<comment type="caution">
    <text evidence="4">The sequence shown here is derived from an EMBL/GenBank/DDBJ whole genome shotgun (WGS) entry which is preliminary data.</text>
</comment>
<dbReference type="AlphaFoldDB" id="A0A9Q0N7H9"/>
<evidence type="ECO:0000256" key="1">
    <source>
        <dbReference type="ARBA" id="ARBA00022614"/>
    </source>
</evidence>
<dbReference type="PROSITE" id="PS51450">
    <property type="entry name" value="LRR"/>
    <property type="match status" value="1"/>
</dbReference>
<dbReference type="SMART" id="SM00369">
    <property type="entry name" value="LRR_TYP"/>
    <property type="match status" value="4"/>
</dbReference>
<evidence type="ECO:0000313" key="5">
    <source>
        <dbReference type="Proteomes" id="UP001151699"/>
    </source>
</evidence>